<sequence length="260" mass="28691">MSSDDAKIGIVGGAGPYAGLDLAQKILQQTRAENDQDYLPTLLISTPDQIEDRTRFLLGEITSNPAHAIYRNLSDLTTLGASVAGIACNTAHAPVIREVFLEKIKQSGKRLKILDMISETIAFMQEACPEVKTVGVLSTIGTWKAGFYPELLSASGYETRTLNEAQQQHLHDEALFNPEYGIKVQAHPVTEEAREVLLEGVDILEKQGVQAIILGCTEIPLGLPERKIGETFFLDPGLILARALIREFRPEKLLPWTWEI</sequence>
<evidence type="ECO:0000313" key="3">
    <source>
        <dbReference type="EMBL" id="SUZ77764.1"/>
    </source>
</evidence>
<comment type="similarity">
    <text evidence="1">Belongs to the aspartate/glutamate racemases family.</text>
</comment>
<dbReference type="InterPro" id="IPR004380">
    <property type="entry name" value="Asp_race"/>
</dbReference>
<evidence type="ECO:0000256" key="2">
    <source>
        <dbReference type="ARBA" id="ARBA00023235"/>
    </source>
</evidence>
<dbReference type="AlphaFoldDB" id="A0A381QFT6"/>
<evidence type="ECO:0000256" key="1">
    <source>
        <dbReference type="ARBA" id="ARBA00007847"/>
    </source>
</evidence>
<dbReference type="InterPro" id="IPR001920">
    <property type="entry name" value="Asp/Glu_race"/>
</dbReference>
<dbReference type="InterPro" id="IPR015942">
    <property type="entry name" value="Asp/Glu/hydantoin_racemase"/>
</dbReference>
<reference evidence="3" key="1">
    <citation type="submission" date="2018-05" db="EMBL/GenBank/DDBJ databases">
        <authorList>
            <person name="Lanie J.A."/>
            <person name="Ng W.-L."/>
            <person name="Kazmierczak K.M."/>
            <person name="Andrzejewski T.M."/>
            <person name="Davidsen T.M."/>
            <person name="Wayne K.J."/>
            <person name="Tettelin H."/>
            <person name="Glass J.I."/>
            <person name="Rusch D."/>
            <person name="Podicherti R."/>
            <person name="Tsui H.-C.T."/>
            <person name="Winkler M.E."/>
        </authorList>
    </citation>
    <scope>NUCLEOTIDE SEQUENCE</scope>
</reference>
<organism evidence="3">
    <name type="scientific">marine metagenome</name>
    <dbReference type="NCBI Taxonomy" id="408172"/>
    <lineage>
        <taxon>unclassified sequences</taxon>
        <taxon>metagenomes</taxon>
        <taxon>ecological metagenomes</taxon>
    </lineage>
</organism>
<protein>
    <recommendedName>
        <fullName evidence="4">Aspartate racemase</fullName>
    </recommendedName>
</protein>
<gene>
    <name evidence="3" type="ORF">METZ01_LOCUS30618</name>
</gene>
<dbReference type="PANTHER" id="PTHR21198">
    <property type="entry name" value="GLUTAMATE RACEMASE"/>
    <property type="match status" value="1"/>
</dbReference>
<name>A0A381QFT6_9ZZZZ</name>
<dbReference type="SUPFAM" id="SSF53681">
    <property type="entry name" value="Aspartate/glutamate racemase"/>
    <property type="match status" value="2"/>
</dbReference>
<dbReference type="GO" id="GO:0047661">
    <property type="term" value="F:amino-acid racemase activity"/>
    <property type="evidence" value="ECO:0007669"/>
    <property type="project" value="InterPro"/>
</dbReference>
<dbReference type="Pfam" id="PF01177">
    <property type="entry name" value="Asp_Glu_race"/>
    <property type="match status" value="1"/>
</dbReference>
<proteinExistence type="inferred from homology"/>
<dbReference type="NCBIfam" id="TIGR00035">
    <property type="entry name" value="asp_race"/>
    <property type="match status" value="1"/>
</dbReference>
<accession>A0A381QFT6</accession>
<keyword evidence="2" id="KW-0413">Isomerase</keyword>
<dbReference type="EMBL" id="UINC01001328">
    <property type="protein sequence ID" value="SUZ77764.1"/>
    <property type="molecule type" value="Genomic_DNA"/>
</dbReference>
<dbReference type="Gene3D" id="3.40.50.1860">
    <property type="match status" value="2"/>
</dbReference>
<dbReference type="PANTHER" id="PTHR21198:SF3">
    <property type="entry name" value="GLUTAMATE RACEMASE"/>
    <property type="match status" value="1"/>
</dbReference>
<evidence type="ECO:0008006" key="4">
    <source>
        <dbReference type="Google" id="ProtNLM"/>
    </source>
</evidence>